<comment type="catalytic activity">
    <reaction evidence="1">
        <text>ATP + protein L-histidine = ADP + protein N-phospho-L-histidine.</text>
        <dbReference type="EC" id="2.7.13.3"/>
    </reaction>
</comment>
<protein>
    <recommendedName>
        <fullName evidence="3">histidine kinase</fullName>
        <ecNumber evidence="3">2.7.13.3</ecNumber>
    </recommendedName>
</protein>
<gene>
    <name evidence="18" type="ORF">FHS54_001548</name>
</gene>
<keyword evidence="13 14" id="KW-0472">Membrane</keyword>
<dbReference type="InterPro" id="IPR005467">
    <property type="entry name" value="His_kinase_dom"/>
</dbReference>
<dbReference type="InterPro" id="IPR003660">
    <property type="entry name" value="HAMP_dom"/>
</dbReference>
<dbReference type="EC" id="2.7.13.3" evidence="3"/>
<dbReference type="InterPro" id="IPR003594">
    <property type="entry name" value="HATPase_dom"/>
</dbReference>
<keyword evidence="12" id="KW-0902">Two-component regulatory system</keyword>
<evidence type="ECO:0000256" key="14">
    <source>
        <dbReference type="SAM" id="Phobius"/>
    </source>
</evidence>
<dbReference type="GO" id="GO:0006355">
    <property type="term" value="P:regulation of DNA-templated transcription"/>
    <property type="evidence" value="ECO:0007669"/>
    <property type="project" value="InterPro"/>
</dbReference>
<feature type="domain" description="HAMP" evidence="17">
    <location>
        <begin position="331"/>
        <end position="384"/>
    </location>
</feature>
<keyword evidence="7 14" id="KW-0812">Transmembrane</keyword>
<proteinExistence type="predicted"/>
<dbReference type="SUPFAM" id="SSF55874">
    <property type="entry name" value="ATPase domain of HSP90 chaperone/DNA topoisomerase II/histidine kinase"/>
    <property type="match status" value="1"/>
</dbReference>
<evidence type="ECO:0000256" key="10">
    <source>
        <dbReference type="ARBA" id="ARBA00022840"/>
    </source>
</evidence>
<dbReference type="InterPro" id="IPR004358">
    <property type="entry name" value="Sig_transdc_His_kin-like_C"/>
</dbReference>
<dbReference type="SMART" id="SM00304">
    <property type="entry name" value="HAMP"/>
    <property type="match status" value="1"/>
</dbReference>
<comment type="subcellular location">
    <subcellularLocation>
        <location evidence="2">Cell membrane</location>
        <topology evidence="2">Multi-pass membrane protein</topology>
    </subcellularLocation>
</comment>
<keyword evidence="4" id="KW-1003">Cell membrane</keyword>
<dbReference type="InterPro" id="IPR036097">
    <property type="entry name" value="HisK_dim/P_sf"/>
</dbReference>
<dbReference type="SUPFAM" id="SSF47384">
    <property type="entry name" value="Homodimeric domain of signal transducing histidine kinase"/>
    <property type="match status" value="1"/>
</dbReference>
<dbReference type="SMART" id="SM00387">
    <property type="entry name" value="HATPase_c"/>
    <property type="match status" value="1"/>
</dbReference>
<evidence type="ECO:0000259" key="17">
    <source>
        <dbReference type="PROSITE" id="PS50885"/>
    </source>
</evidence>
<dbReference type="GO" id="GO:0005886">
    <property type="term" value="C:plasma membrane"/>
    <property type="evidence" value="ECO:0007669"/>
    <property type="project" value="UniProtKB-SubCell"/>
</dbReference>
<dbReference type="PIRSF" id="PIRSF037532">
    <property type="entry name" value="STHK_NtrY"/>
    <property type="match status" value="1"/>
</dbReference>
<dbReference type="CDD" id="cd06225">
    <property type="entry name" value="HAMP"/>
    <property type="match status" value="1"/>
</dbReference>
<keyword evidence="11 14" id="KW-1133">Transmembrane helix</keyword>
<comment type="caution">
    <text evidence="18">The sequence shown here is derived from an EMBL/GenBank/DDBJ whole genome shotgun (WGS) entry which is preliminary data.</text>
</comment>
<keyword evidence="19" id="KW-1185">Reference proteome</keyword>
<feature type="transmembrane region" description="Helical" evidence="14">
    <location>
        <begin position="104"/>
        <end position="129"/>
    </location>
</feature>
<dbReference type="InterPro" id="IPR036890">
    <property type="entry name" value="HATPase_C_sf"/>
</dbReference>
<dbReference type="Gene3D" id="1.10.287.130">
    <property type="match status" value="1"/>
</dbReference>
<feature type="domain" description="PAS" evidence="16">
    <location>
        <begin position="396"/>
        <end position="449"/>
    </location>
</feature>
<organism evidence="18 19">
    <name type="scientific">Sphingobium vermicomposti</name>
    <dbReference type="NCBI Taxonomy" id="529005"/>
    <lineage>
        <taxon>Bacteria</taxon>
        <taxon>Pseudomonadati</taxon>
        <taxon>Pseudomonadota</taxon>
        <taxon>Alphaproteobacteria</taxon>
        <taxon>Sphingomonadales</taxon>
        <taxon>Sphingomonadaceae</taxon>
        <taxon>Sphingobium</taxon>
    </lineage>
</organism>
<evidence type="ECO:0000256" key="7">
    <source>
        <dbReference type="ARBA" id="ARBA00022692"/>
    </source>
</evidence>
<dbReference type="InterPro" id="IPR045671">
    <property type="entry name" value="NtrY-like_N"/>
</dbReference>
<keyword evidence="5" id="KW-0597">Phosphoprotein</keyword>
<evidence type="ECO:0000313" key="19">
    <source>
        <dbReference type="Proteomes" id="UP000576821"/>
    </source>
</evidence>
<dbReference type="Gene3D" id="3.30.450.20">
    <property type="entry name" value="PAS domain"/>
    <property type="match status" value="1"/>
</dbReference>
<feature type="transmembrane region" description="Helical" evidence="14">
    <location>
        <begin position="61"/>
        <end position="83"/>
    </location>
</feature>
<dbReference type="SUPFAM" id="SSF158472">
    <property type="entry name" value="HAMP domain-like"/>
    <property type="match status" value="1"/>
</dbReference>
<dbReference type="InterPro" id="IPR017232">
    <property type="entry name" value="NtrY"/>
</dbReference>
<dbReference type="SMART" id="SM00091">
    <property type="entry name" value="PAS"/>
    <property type="match status" value="1"/>
</dbReference>
<dbReference type="Pfam" id="PF00512">
    <property type="entry name" value="HisKA"/>
    <property type="match status" value="1"/>
</dbReference>
<evidence type="ECO:0000313" key="18">
    <source>
        <dbReference type="EMBL" id="NIJ16582.1"/>
    </source>
</evidence>
<dbReference type="Pfam" id="PF00672">
    <property type="entry name" value="HAMP"/>
    <property type="match status" value="1"/>
</dbReference>
<dbReference type="InterPro" id="IPR035965">
    <property type="entry name" value="PAS-like_dom_sf"/>
</dbReference>
<accession>A0A846M3U2</accession>
<keyword evidence="6 18" id="KW-0808">Transferase</keyword>
<dbReference type="Pfam" id="PF00989">
    <property type="entry name" value="PAS"/>
    <property type="match status" value="1"/>
</dbReference>
<evidence type="ECO:0000259" key="16">
    <source>
        <dbReference type="PROSITE" id="PS50112"/>
    </source>
</evidence>
<evidence type="ECO:0000256" key="1">
    <source>
        <dbReference type="ARBA" id="ARBA00000085"/>
    </source>
</evidence>
<evidence type="ECO:0000259" key="15">
    <source>
        <dbReference type="PROSITE" id="PS50109"/>
    </source>
</evidence>
<dbReference type="Pfam" id="PF02518">
    <property type="entry name" value="HATPase_c"/>
    <property type="match status" value="1"/>
</dbReference>
<dbReference type="InterPro" id="IPR003661">
    <property type="entry name" value="HisK_dim/P_dom"/>
</dbReference>
<evidence type="ECO:0000256" key="13">
    <source>
        <dbReference type="ARBA" id="ARBA00023136"/>
    </source>
</evidence>
<dbReference type="PROSITE" id="PS50109">
    <property type="entry name" value="HIS_KIN"/>
    <property type="match status" value="1"/>
</dbReference>
<keyword evidence="8" id="KW-0547">Nucleotide-binding</keyword>
<evidence type="ECO:0000256" key="3">
    <source>
        <dbReference type="ARBA" id="ARBA00012438"/>
    </source>
</evidence>
<dbReference type="CDD" id="cd00130">
    <property type="entry name" value="PAS"/>
    <property type="match status" value="1"/>
</dbReference>
<sequence length="750" mass="81825">MEGAVTLPRRGRTWKKHVPPFLRRRLAPLVEAATLVLFLGTAGLTYSLLSGQGQSYTLLTPPIVALLLVCNLVPAIALLVLLGRRVARRRAAQSAIGSDGQLHVRLVAIFSLVASVPMLLVVIFASLLFQYGVQFWFSDSARGMLQNASDLARGYYEQNLREVGDETVTMASDLRDYLSQSKVSSPRFAEGFIYQVVTRKLNRSAIIEVGDDGVARTAATVDPDSRPASEMLTDDVIRRLASGENVVVAAKPTQIEAVTLLYPGAKIYLYATRDSGSTAFSNVERAQKVLADYDIFAAQSRALQLRFNVALFVGSLLLVGIAVYIALAVADWMVRPVNELVTAARRITAGDLSARVTSPQSRDEIGTLASAFNRMTQRLEAQTGALVAANSQLDERRAFIEAILSGVSAGVLSVDRDGVILLLNSSAAAILVREGDDPVGRPLSDVSPELGALIMSEEDAGIVQTRAYGEVRTLAVKVSQDASRHILTFDDITQQLSDQRRAAWSDVARRIAHEIKNPLTPIQLAAERLQRRYADEVTSDKSTFTRLTGTIVRQVGDLRRIVDEFSSFARMPKPVFRREAVGDIARHALFLHEVAHPGIKFEFDTDERDIELVCDRRQLGQALTNIVKNAVEAIEPKPEPAAGEVRGHVRMTMGREDGYLLIEVRDDGIGLPPERERVLEPYMTTRTKGTGLGLAIVKKIVEEHMGEIRLGDAEGGGTCVALRFPVGALEKLEEGQVLTMPKGKVTANGA</sequence>
<dbReference type="Gene3D" id="3.30.565.10">
    <property type="entry name" value="Histidine kinase-like ATPase, C-terminal domain"/>
    <property type="match status" value="1"/>
</dbReference>
<dbReference type="AlphaFoldDB" id="A0A846M3U2"/>
<evidence type="ECO:0000256" key="11">
    <source>
        <dbReference type="ARBA" id="ARBA00022989"/>
    </source>
</evidence>
<name>A0A846M3U2_9SPHN</name>
<keyword evidence="10" id="KW-0067">ATP-binding</keyword>
<evidence type="ECO:0000256" key="2">
    <source>
        <dbReference type="ARBA" id="ARBA00004651"/>
    </source>
</evidence>
<dbReference type="EMBL" id="JAASQR010000002">
    <property type="protein sequence ID" value="NIJ16582.1"/>
    <property type="molecule type" value="Genomic_DNA"/>
</dbReference>
<dbReference type="PANTHER" id="PTHR43065">
    <property type="entry name" value="SENSOR HISTIDINE KINASE"/>
    <property type="match status" value="1"/>
</dbReference>
<dbReference type="InterPro" id="IPR000014">
    <property type="entry name" value="PAS"/>
</dbReference>
<dbReference type="PROSITE" id="PS50112">
    <property type="entry name" value="PAS"/>
    <property type="match status" value="1"/>
</dbReference>
<dbReference type="Proteomes" id="UP000576821">
    <property type="component" value="Unassembled WGS sequence"/>
</dbReference>
<dbReference type="CDD" id="cd00082">
    <property type="entry name" value="HisKA"/>
    <property type="match status" value="1"/>
</dbReference>
<evidence type="ECO:0000256" key="12">
    <source>
        <dbReference type="ARBA" id="ARBA00023012"/>
    </source>
</evidence>
<dbReference type="PROSITE" id="PS50885">
    <property type="entry name" value="HAMP"/>
    <property type="match status" value="1"/>
</dbReference>
<feature type="domain" description="Histidine kinase" evidence="15">
    <location>
        <begin position="510"/>
        <end position="728"/>
    </location>
</feature>
<evidence type="ECO:0000256" key="4">
    <source>
        <dbReference type="ARBA" id="ARBA00022475"/>
    </source>
</evidence>
<dbReference type="SUPFAM" id="SSF55785">
    <property type="entry name" value="PYP-like sensor domain (PAS domain)"/>
    <property type="match status" value="1"/>
</dbReference>
<dbReference type="Pfam" id="PF19312">
    <property type="entry name" value="NtrY_N"/>
    <property type="match status" value="1"/>
</dbReference>
<dbReference type="InterPro" id="IPR013767">
    <property type="entry name" value="PAS_fold"/>
</dbReference>
<dbReference type="PANTHER" id="PTHR43065:SF10">
    <property type="entry name" value="PEROXIDE STRESS-ACTIVATED HISTIDINE KINASE MAK3"/>
    <property type="match status" value="1"/>
</dbReference>
<dbReference type="GO" id="GO:0005524">
    <property type="term" value="F:ATP binding"/>
    <property type="evidence" value="ECO:0007669"/>
    <property type="project" value="UniProtKB-KW"/>
</dbReference>
<evidence type="ECO:0000256" key="9">
    <source>
        <dbReference type="ARBA" id="ARBA00022777"/>
    </source>
</evidence>
<evidence type="ECO:0000256" key="8">
    <source>
        <dbReference type="ARBA" id="ARBA00022741"/>
    </source>
</evidence>
<evidence type="ECO:0000256" key="6">
    <source>
        <dbReference type="ARBA" id="ARBA00022679"/>
    </source>
</evidence>
<reference evidence="18 19" key="1">
    <citation type="submission" date="2020-03" db="EMBL/GenBank/DDBJ databases">
        <title>Genomic Encyclopedia of Type Strains, Phase IV (KMG-IV): sequencing the most valuable type-strain genomes for metagenomic binning, comparative biology and taxonomic classification.</title>
        <authorList>
            <person name="Goeker M."/>
        </authorList>
    </citation>
    <scope>NUCLEOTIDE SEQUENCE [LARGE SCALE GENOMIC DNA]</scope>
    <source>
        <strain evidence="18 19">DSM 21299</strain>
    </source>
</reference>
<dbReference type="SMART" id="SM00388">
    <property type="entry name" value="HisKA"/>
    <property type="match status" value="1"/>
</dbReference>
<dbReference type="Gene3D" id="6.10.340.10">
    <property type="match status" value="1"/>
</dbReference>
<feature type="transmembrane region" description="Helical" evidence="14">
    <location>
        <begin position="26"/>
        <end position="49"/>
    </location>
</feature>
<keyword evidence="9 18" id="KW-0418">Kinase</keyword>
<dbReference type="RefSeq" id="WP_167303189.1">
    <property type="nucleotide sequence ID" value="NZ_JAASQR010000002.1"/>
</dbReference>
<evidence type="ECO:0000256" key="5">
    <source>
        <dbReference type="ARBA" id="ARBA00022553"/>
    </source>
</evidence>
<dbReference type="PRINTS" id="PR00344">
    <property type="entry name" value="BCTRLSENSOR"/>
</dbReference>
<dbReference type="GO" id="GO:0000155">
    <property type="term" value="F:phosphorelay sensor kinase activity"/>
    <property type="evidence" value="ECO:0007669"/>
    <property type="project" value="InterPro"/>
</dbReference>